<evidence type="ECO:0000256" key="3">
    <source>
        <dbReference type="ARBA" id="ARBA00022960"/>
    </source>
</evidence>
<dbReference type="CDD" id="cd16913">
    <property type="entry name" value="YkuD_like"/>
    <property type="match status" value="1"/>
</dbReference>
<name>A0A2T0ZSM5_9ACTN</name>
<keyword evidence="5" id="KW-0012">Acyltransferase</keyword>
<feature type="signal peptide" evidence="9">
    <location>
        <begin position="1"/>
        <end position="17"/>
    </location>
</feature>
<dbReference type="Pfam" id="PF17964">
    <property type="entry name" value="Big_10"/>
    <property type="match status" value="1"/>
</dbReference>
<keyword evidence="9" id="KW-0732">Signal</keyword>
<keyword evidence="6 7" id="KW-0961">Cell wall biogenesis/degradation</keyword>
<keyword evidence="4 7" id="KW-0573">Peptidoglycan synthesis</keyword>
<dbReference type="InterPro" id="IPR038063">
    <property type="entry name" value="Transpep_catalytic_dom"/>
</dbReference>
<evidence type="ECO:0000256" key="6">
    <source>
        <dbReference type="ARBA" id="ARBA00023316"/>
    </source>
</evidence>
<dbReference type="GO" id="GO:0005576">
    <property type="term" value="C:extracellular region"/>
    <property type="evidence" value="ECO:0007669"/>
    <property type="project" value="TreeGrafter"/>
</dbReference>
<evidence type="ECO:0000256" key="9">
    <source>
        <dbReference type="SAM" id="SignalP"/>
    </source>
</evidence>
<keyword evidence="12" id="KW-1185">Reference proteome</keyword>
<dbReference type="PANTHER" id="PTHR30582">
    <property type="entry name" value="L,D-TRANSPEPTIDASE"/>
    <property type="match status" value="1"/>
</dbReference>
<comment type="caution">
    <text evidence="11">The sequence shown here is derived from an EMBL/GenBank/DDBJ whole genome shotgun (WGS) entry which is preliminary data.</text>
</comment>
<dbReference type="GO" id="GO:0018104">
    <property type="term" value="P:peptidoglycan-protein cross-linking"/>
    <property type="evidence" value="ECO:0007669"/>
    <property type="project" value="TreeGrafter"/>
</dbReference>
<dbReference type="Proteomes" id="UP000237752">
    <property type="component" value="Unassembled WGS sequence"/>
</dbReference>
<dbReference type="PANTHER" id="PTHR30582:SF2">
    <property type="entry name" value="L,D-TRANSPEPTIDASE YCIB-RELATED"/>
    <property type="match status" value="1"/>
</dbReference>
<feature type="region of interest" description="Disordered" evidence="8">
    <location>
        <begin position="26"/>
        <end position="50"/>
    </location>
</feature>
<evidence type="ECO:0000256" key="8">
    <source>
        <dbReference type="SAM" id="MobiDB-lite"/>
    </source>
</evidence>
<dbReference type="AlphaFoldDB" id="A0A2T0ZSM5"/>
<dbReference type="Pfam" id="PF03734">
    <property type="entry name" value="YkuD"/>
    <property type="match status" value="1"/>
</dbReference>
<keyword evidence="11" id="KW-0449">Lipoprotein</keyword>
<feature type="active site" description="Nucleophile" evidence="7">
    <location>
        <position position="254"/>
    </location>
</feature>
<evidence type="ECO:0000256" key="7">
    <source>
        <dbReference type="PROSITE-ProRule" id="PRU01373"/>
    </source>
</evidence>
<evidence type="ECO:0000256" key="1">
    <source>
        <dbReference type="ARBA" id="ARBA00004752"/>
    </source>
</evidence>
<feature type="compositionally biased region" description="Low complexity" evidence="8">
    <location>
        <begin position="26"/>
        <end position="39"/>
    </location>
</feature>
<dbReference type="SUPFAM" id="SSF141523">
    <property type="entry name" value="L,D-transpeptidase catalytic domain-like"/>
    <property type="match status" value="1"/>
</dbReference>
<evidence type="ECO:0000313" key="12">
    <source>
        <dbReference type="Proteomes" id="UP000237752"/>
    </source>
</evidence>
<accession>A0A2T0ZSM5</accession>
<evidence type="ECO:0000313" key="11">
    <source>
        <dbReference type="EMBL" id="PRZ39098.1"/>
    </source>
</evidence>
<dbReference type="Gene3D" id="2.40.440.10">
    <property type="entry name" value="L,D-transpeptidase catalytic domain-like"/>
    <property type="match status" value="1"/>
</dbReference>
<feature type="active site" description="Proton donor/acceptor" evidence="7">
    <location>
        <position position="236"/>
    </location>
</feature>
<dbReference type="GO" id="GO:0016746">
    <property type="term" value="F:acyltransferase activity"/>
    <property type="evidence" value="ECO:0007669"/>
    <property type="project" value="UniProtKB-KW"/>
</dbReference>
<dbReference type="Gene3D" id="2.60.40.3710">
    <property type="match status" value="1"/>
</dbReference>
<reference evidence="11 12" key="1">
    <citation type="submission" date="2018-03" db="EMBL/GenBank/DDBJ databases">
        <title>Genomic Encyclopedia of Archaeal and Bacterial Type Strains, Phase II (KMG-II): from individual species to whole genera.</title>
        <authorList>
            <person name="Goeker M."/>
        </authorList>
    </citation>
    <scope>NUCLEOTIDE SEQUENCE [LARGE SCALE GENOMIC DNA]</scope>
    <source>
        <strain evidence="11 12">DSM 100065</strain>
    </source>
</reference>
<gene>
    <name evidence="11" type="ORF">CLV47_11944</name>
</gene>
<dbReference type="EMBL" id="PVUE01000019">
    <property type="protein sequence ID" value="PRZ39098.1"/>
    <property type="molecule type" value="Genomic_DNA"/>
</dbReference>
<dbReference type="PROSITE" id="PS52029">
    <property type="entry name" value="LD_TPASE"/>
    <property type="match status" value="1"/>
</dbReference>
<protein>
    <submittedName>
        <fullName evidence="11">Lipoprotein-anchoring transpeptidase ErfK/SrfK</fullName>
    </submittedName>
</protein>
<feature type="domain" description="L,D-TPase catalytic" evidence="10">
    <location>
        <begin position="159"/>
        <end position="278"/>
    </location>
</feature>
<dbReference type="GO" id="GO:0071555">
    <property type="term" value="P:cell wall organization"/>
    <property type="evidence" value="ECO:0007669"/>
    <property type="project" value="UniProtKB-UniRule"/>
</dbReference>
<dbReference type="GO" id="GO:0071972">
    <property type="term" value="F:peptidoglycan L,D-transpeptidase activity"/>
    <property type="evidence" value="ECO:0007669"/>
    <property type="project" value="TreeGrafter"/>
</dbReference>
<evidence type="ECO:0000256" key="5">
    <source>
        <dbReference type="ARBA" id="ARBA00023315"/>
    </source>
</evidence>
<comment type="pathway">
    <text evidence="1 7">Cell wall biogenesis; peptidoglycan biosynthesis.</text>
</comment>
<sequence length="310" mass="32249">MSMVIAALALSACTVPAAKSAKAAHSSAQSTAPSTSSSPSPSPTPTGAPVHIRLYESDGSTYGVGMPIIAYVSASITSAAAFDAATTVTVNGAPANGAWYFEKSAVYAGYPLEAHYRPPAYWPAHAKIEMHLATKDKSAGPGLLFDDSIDLSMSTGAAQVSTVDGATEQMTVVSDGVTVKTMPVSLGKATTPTFTGTKVVMAKNNPKEMISTTPGDSYDLMVPWSVRVTNSGEFVHAASWNGGNIGSRSTSNGCTNLNPADAQWYYNFAQIGDPVTYTNTGGGPMPVWDGYGDWNMPWSTWAKGGVVPQQ</sequence>
<evidence type="ECO:0000259" key="10">
    <source>
        <dbReference type="PROSITE" id="PS52029"/>
    </source>
</evidence>
<proteinExistence type="predicted"/>
<evidence type="ECO:0000256" key="4">
    <source>
        <dbReference type="ARBA" id="ARBA00022984"/>
    </source>
</evidence>
<dbReference type="UniPathway" id="UPA00219"/>
<keyword evidence="2" id="KW-0808">Transferase</keyword>
<organism evidence="11 12">
    <name type="scientific">Antricoccus suffuscus</name>
    <dbReference type="NCBI Taxonomy" id="1629062"/>
    <lineage>
        <taxon>Bacteria</taxon>
        <taxon>Bacillati</taxon>
        <taxon>Actinomycetota</taxon>
        <taxon>Actinomycetes</taxon>
        <taxon>Geodermatophilales</taxon>
        <taxon>Antricoccaceae</taxon>
        <taxon>Antricoccus</taxon>
    </lineage>
</organism>
<keyword evidence="3 7" id="KW-0133">Cell shape</keyword>
<dbReference type="InterPro" id="IPR005490">
    <property type="entry name" value="LD_TPept_cat_dom"/>
</dbReference>
<dbReference type="InterPro" id="IPR041280">
    <property type="entry name" value="Big_10"/>
</dbReference>
<feature type="chain" id="PRO_5038436298" evidence="9">
    <location>
        <begin position="18"/>
        <end position="310"/>
    </location>
</feature>
<dbReference type="InterPro" id="IPR050979">
    <property type="entry name" value="LD-transpeptidase"/>
</dbReference>
<evidence type="ECO:0000256" key="2">
    <source>
        <dbReference type="ARBA" id="ARBA00022679"/>
    </source>
</evidence>
<dbReference type="GO" id="GO:0008360">
    <property type="term" value="P:regulation of cell shape"/>
    <property type="evidence" value="ECO:0007669"/>
    <property type="project" value="UniProtKB-UniRule"/>
</dbReference>